<dbReference type="Pfam" id="PF00144">
    <property type="entry name" value="Beta-lactamase"/>
    <property type="match status" value="1"/>
</dbReference>
<organism evidence="3 4">
    <name type="scientific">SAR86 cluster bacterium</name>
    <dbReference type="NCBI Taxonomy" id="2030880"/>
    <lineage>
        <taxon>Bacteria</taxon>
        <taxon>Pseudomonadati</taxon>
        <taxon>Pseudomonadota</taxon>
        <taxon>Gammaproteobacteria</taxon>
        <taxon>SAR86 cluster</taxon>
    </lineage>
</organism>
<dbReference type="InterPro" id="IPR001466">
    <property type="entry name" value="Beta-lactam-related"/>
</dbReference>
<feature type="domain" description="Beta-lactamase-related" evidence="2">
    <location>
        <begin position="46"/>
        <end position="403"/>
    </location>
</feature>
<dbReference type="Proteomes" id="UP000228987">
    <property type="component" value="Unassembled WGS sequence"/>
</dbReference>
<dbReference type="SUPFAM" id="SSF56601">
    <property type="entry name" value="beta-lactamase/transpeptidase-like"/>
    <property type="match status" value="1"/>
</dbReference>
<dbReference type="EMBL" id="NVWI01000012">
    <property type="protein sequence ID" value="PCJ39781.1"/>
    <property type="molecule type" value="Genomic_DNA"/>
</dbReference>
<gene>
    <name evidence="3" type="ORF">COA71_12910</name>
</gene>
<protein>
    <recommendedName>
        <fullName evidence="2">Beta-lactamase-related domain-containing protein</fullName>
    </recommendedName>
</protein>
<accession>A0A2A5C8I1</accession>
<reference evidence="4" key="1">
    <citation type="submission" date="2017-08" db="EMBL/GenBank/DDBJ databases">
        <title>A dynamic microbial community with high functional redundancy inhabits the cold, oxic subseafloor aquifer.</title>
        <authorList>
            <person name="Tully B.J."/>
            <person name="Wheat C.G."/>
            <person name="Glazer B.T."/>
            <person name="Huber J.A."/>
        </authorList>
    </citation>
    <scope>NUCLEOTIDE SEQUENCE [LARGE SCALE GENOMIC DNA]</scope>
</reference>
<dbReference type="PANTHER" id="PTHR43283">
    <property type="entry name" value="BETA-LACTAMASE-RELATED"/>
    <property type="match status" value="1"/>
</dbReference>
<sequence length="415" mass="44885">MNSFYSFAITLLTLTLVSSPLLAQSLPTSRPDRVGMSTDRLTRVNDAAQAQIDAGTISGAVVLVAKDGRVVLHEAYGTTPDGSRALNKDTIYWMASMTKPIVAAAILMEMEKGNLSLTDPASKFIPEWASSQRMVREFPGGQRPGRGGPVNFELVSAEREITVLDLVTHSAGLQVIGVPNDSIPPIEQGATIESWVSQLGDVQLEFQPGKDWGYSNAASFDVLVRIVEVASGIDFNTYLQTNIFAPLNMNNSGFYAQLEDTKKDLLGAVNPNLLQNPCIYGETFYCGSAGLWISTADYWRFAQMLANEGEFDGTRLLAPSSVAWMSTDHLKGLFPSTHVGPGTSGAGMGLGVAVVDNPIALQRMVPEGAYGWDGVGQRRFWVWPQQNVVLIMFVDGNAHPAHQAIETAVMQAIIE</sequence>
<name>A0A2A5C8I1_9GAMM</name>
<dbReference type="InterPro" id="IPR012338">
    <property type="entry name" value="Beta-lactam/transpept-like"/>
</dbReference>
<comment type="caution">
    <text evidence="3">The sequence shown here is derived from an EMBL/GenBank/DDBJ whole genome shotgun (WGS) entry which is preliminary data.</text>
</comment>
<evidence type="ECO:0000313" key="4">
    <source>
        <dbReference type="Proteomes" id="UP000228987"/>
    </source>
</evidence>
<evidence type="ECO:0000313" key="3">
    <source>
        <dbReference type="EMBL" id="PCJ39781.1"/>
    </source>
</evidence>
<evidence type="ECO:0000256" key="1">
    <source>
        <dbReference type="SAM" id="SignalP"/>
    </source>
</evidence>
<dbReference type="AlphaFoldDB" id="A0A2A5C8I1"/>
<dbReference type="Gene3D" id="3.40.710.10">
    <property type="entry name" value="DD-peptidase/beta-lactamase superfamily"/>
    <property type="match status" value="1"/>
</dbReference>
<feature type="chain" id="PRO_5012811220" description="Beta-lactamase-related domain-containing protein" evidence="1">
    <location>
        <begin position="24"/>
        <end position="415"/>
    </location>
</feature>
<evidence type="ECO:0000259" key="2">
    <source>
        <dbReference type="Pfam" id="PF00144"/>
    </source>
</evidence>
<dbReference type="InterPro" id="IPR050789">
    <property type="entry name" value="Diverse_Enzym_Activities"/>
</dbReference>
<feature type="signal peptide" evidence="1">
    <location>
        <begin position="1"/>
        <end position="23"/>
    </location>
</feature>
<proteinExistence type="predicted"/>
<keyword evidence="1" id="KW-0732">Signal</keyword>
<dbReference type="PANTHER" id="PTHR43283:SF3">
    <property type="entry name" value="BETA-LACTAMASE FAMILY PROTEIN (AFU_ORTHOLOGUE AFUA_5G07500)"/>
    <property type="match status" value="1"/>
</dbReference>